<dbReference type="GO" id="GO:0005737">
    <property type="term" value="C:cytoplasm"/>
    <property type="evidence" value="ECO:0007669"/>
    <property type="project" value="TreeGrafter"/>
</dbReference>
<dbReference type="InterPro" id="IPR036691">
    <property type="entry name" value="Endo/exonu/phosph_ase_sf"/>
</dbReference>
<feature type="domain" description="Endonuclease/exonuclease/phosphatase" evidence="9">
    <location>
        <begin position="35"/>
        <end position="328"/>
    </location>
</feature>
<evidence type="ECO:0000256" key="1">
    <source>
        <dbReference type="ARBA" id="ARBA00001936"/>
    </source>
</evidence>
<dbReference type="GO" id="GO:0070260">
    <property type="term" value="F:5'-tyrosyl-DNA phosphodiesterase activity"/>
    <property type="evidence" value="ECO:0007669"/>
    <property type="project" value="TreeGrafter"/>
</dbReference>
<dbReference type="PANTHER" id="PTHR15822:SF4">
    <property type="entry name" value="TYROSYL-DNA PHOSPHODIESTERASE 2"/>
    <property type="match status" value="1"/>
</dbReference>
<dbReference type="Proteomes" id="UP000220900">
    <property type="component" value="Unassembled WGS sequence"/>
</dbReference>
<evidence type="ECO:0000256" key="6">
    <source>
        <dbReference type="ARBA" id="ARBA00022801"/>
    </source>
</evidence>
<name>A0A2A8LKA3_BACCE</name>
<evidence type="ECO:0000256" key="7">
    <source>
        <dbReference type="ARBA" id="ARBA00022842"/>
    </source>
</evidence>
<dbReference type="AlphaFoldDB" id="A0A2A8LKA3"/>
<accession>A0A2A8LKA3</accession>
<evidence type="ECO:0000313" key="10">
    <source>
        <dbReference type="EMBL" id="PES93265.1"/>
    </source>
</evidence>
<dbReference type="Gene3D" id="3.60.10.10">
    <property type="entry name" value="Endonuclease/exonuclease/phosphatase"/>
    <property type="match status" value="1"/>
</dbReference>
<evidence type="ECO:0000256" key="2">
    <source>
        <dbReference type="ARBA" id="ARBA00001946"/>
    </source>
</evidence>
<dbReference type="RefSeq" id="WP_098269089.1">
    <property type="nucleotide sequence ID" value="NZ_JBNKII010000002.1"/>
</dbReference>
<evidence type="ECO:0000256" key="8">
    <source>
        <dbReference type="ARBA" id="ARBA00023204"/>
    </source>
</evidence>
<keyword evidence="3" id="KW-0540">Nuclease</keyword>
<dbReference type="EMBL" id="NTZF01000027">
    <property type="protein sequence ID" value="PES93265.1"/>
    <property type="molecule type" value="Genomic_DNA"/>
</dbReference>
<keyword evidence="4" id="KW-0479">Metal-binding</keyword>
<keyword evidence="6" id="KW-0378">Hydrolase</keyword>
<dbReference type="InterPro" id="IPR005135">
    <property type="entry name" value="Endo/exonuclease/phosphatase"/>
</dbReference>
<organism evidence="10 11">
    <name type="scientific">Bacillus cereus</name>
    <dbReference type="NCBI Taxonomy" id="1396"/>
    <lineage>
        <taxon>Bacteria</taxon>
        <taxon>Bacillati</taxon>
        <taxon>Bacillota</taxon>
        <taxon>Bacilli</taxon>
        <taxon>Bacillales</taxon>
        <taxon>Bacillaceae</taxon>
        <taxon>Bacillus</taxon>
        <taxon>Bacillus cereus group</taxon>
    </lineage>
</organism>
<proteinExistence type="predicted"/>
<protein>
    <submittedName>
        <fullName evidence="10">Endonuclease</fullName>
    </submittedName>
</protein>
<evidence type="ECO:0000259" key="9">
    <source>
        <dbReference type="Pfam" id="PF03372"/>
    </source>
</evidence>
<comment type="cofactor">
    <cofactor evidence="1">
        <name>Mn(2+)</name>
        <dbReference type="ChEBI" id="CHEBI:29035"/>
    </cofactor>
</comment>
<sequence>MNSYFSKQRCCHRLFPAFPPAVPPIPEPQGPLTFMTWNIYQGFNVTPLFAAPPELIPEVVTQVFRQFLATNFPVRAKALAKAIASCKPDLIGLQEAVLVKLIIPTFGTVTYDFIDILLEALEEQGLKYEVAAFNNDAKAELPDSNGNLVQFLERDAILIRKNSNLDIIGKQEANFQTNLTIPLAGQPFTILRGWSSIDVMIDGKVFRLINTRLDPSVESIRNAQALEILQGPANTSLPVVIIGDLNAIPNSSTYNLFITTGFKDVWNKVGEGPGFGHEQGADLLNAISMLVERVDYILFKNGWEPIKADLVGESQSDRTETGLWPSDHAGLFASLDL</sequence>
<dbReference type="SUPFAM" id="SSF56219">
    <property type="entry name" value="DNase I-like"/>
    <property type="match status" value="1"/>
</dbReference>
<dbReference type="Pfam" id="PF03372">
    <property type="entry name" value="Exo_endo_phos"/>
    <property type="match status" value="1"/>
</dbReference>
<dbReference type="InterPro" id="IPR051547">
    <property type="entry name" value="TDP2-like"/>
</dbReference>
<keyword evidence="8" id="KW-0234">DNA repair</keyword>
<dbReference type="GO" id="GO:0046872">
    <property type="term" value="F:metal ion binding"/>
    <property type="evidence" value="ECO:0007669"/>
    <property type="project" value="UniProtKB-KW"/>
</dbReference>
<dbReference type="GO" id="GO:0006302">
    <property type="term" value="P:double-strand break repair"/>
    <property type="evidence" value="ECO:0007669"/>
    <property type="project" value="TreeGrafter"/>
</dbReference>
<keyword evidence="10" id="KW-0255">Endonuclease</keyword>
<reference evidence="10 11" key="1">
    <citation type="submission" date="2017-09" db="EMBL/GenBank/DDBJ databases">
        <title>Large-scale bioinformatics analysis of Bacillus genomes uncovers conserved roles of natural products in bacterial physiology.</title>
        <authorList>
            <consortium name="Agbiome Team Llc"/>
            <person name="Bleich R.M."/>
            <person name="Grubbs K.J."/>
            <person name="Santa Maria K.C."/>
            <person name="Allen S.E."/>
            <person name="Farag S."/>
            <person name="Shank E.A."/>
            <person name="Bowers A."/>
        </authorList>
    </citation>
    <scope>NUCLEOTIDE SEQUENCE [LARGE SCALE GENOMIC DNA]</scope>
    <source>
        <strain evidence="10 11">AFS002368</strain>
    </source>
</reference>
<comment type="caution">
    <text evidence="10">The sequence shown here is derived from an EMBL/GenBank/DDBJ whole genome shotgun (WGS) entry which is preliminary data.</text>
</comment>
<dbReference type="GO" id="GO:0003697">
    <property type="term" value="F:single-stranded DNA binding"/>
    <property type="evidence" value="ECO:0007669"/>
    <property type="project" value="TreeGrafter"/>
</dbReference>
<dbReference type="GO" id="GO:0004519">
    <property type="term" value="F:endonuclease activity"/>
    <property type="evidence" value="ECO:0007669"/>
    <property type="project" value="UniProtKB-KW"/>
</dbReference>
<keyword evidence="7" id="KW-0460">Magnesium</keyword>
<keyword evidence="5" id="KW-0227">DNA damage</keyword>
<evidence type="ECO:0000313" key="11">
    <source>
        <dbReference type="Proteomes" id="UP000220900"/>
    </source>
</evidence>
<comment type="cofactor">
    <cofactor evidence="2">
        <name>Mg(2+)</name>
        <dbReference type="ChEBI" id="CHEBI:18420"/>
    </cofactor>
</comment>
<evidence type="ECO:0000256" key="5">
    <source>
        <dbReference type="ARBA" id="ARBA00022763"/>
    </source>
</evidence>
<evidence type="ECO:0000256" key="3">
    <source>
        <dbReference type="ARBA" id="ARBA00022722"/>
    </source>
</evidence>
<evidence type="ECO:0000256" key="4">
    <source>
        <dbReference type="ARBA" id="ARBA00022723"/>
    </source>
</evidence>
<dbReference type="PANTHER" id="PTHR15822">
    <property type="entry name" value="TRAF AND TNF RECEPTOR-ASSOCIATED PROTEIN"/>
    <property type="match status" value="1"/>
</dbReference>
<gene>
    <name evidence="10" type="ORF">CN491_21155</name>
</gene>